<feature type="region of interest" description="Disordered" evidence="1">
    <location>
        <begin position="190"/>
        <end position="210"/>
    </location>
</feature>
<dbReference type="EnsemblMetazoa" id="XM_050648349.1">
    <property type="protein sequence ID" value="XP_050504306.1"/>
    <property type="gene ID" value="LOC114331839"/>
</dbReference>
<name>A0ABM5K289_DIAVI</name>
<reference evidence="2" key="1">
    <citation type="submission" date="2025-05" db="UniProtKB">
        <authorList>
            <consortium name="EnsemblMetazoa"/>
        </authorList>
    </citation>
    <scope>IDENTIFICATION</scope>
</reference>
<evidence type="ECO:0000256" key="1">
    <source>
        <dbReference type="SAM" id="MobiDB-lite"/>
    </source>
</evidence>
<dbReference type="PANTHER" id="PTHR21054">
    <property type="entry name" value="ZINC METALLOPROTEINASE-RELATED"/>
    <property type="match status" value="1"/>
</dbReference>
<dbReference type="PANTHER" id="PTHR21054:SF2">
    <property type="entry name" value="MIP04191P"/>
    <property type="match status" value="1"/>
</dbReference>
<dbReference type="GeneID" id="114331839"/>
<evidence type="ECO:0000313" key="3">
    <source>
        <dbReference type="Proteomes" id="UP001652700"/>
    </source>
</evidence>
<feature type="compositionally biased region" description="Low complexity" evidence="1">
    <location>
        <begin position="198"/>
        <end position="208"/>
    </location>
</feature>
<evidence type="ECO:0000313" key="2">
    <source>
        <dbReference type="EnsemblMetazoa" id="XP_050504306.1"/>
    </source>
</evidence>
<keyword evidence="3" id="KW-1185">Reference proteome</keyword>
<protein>
    <recommendedName>
        <fullName evidence="4">Zinc metalloproteinase YIL108W</fullName>
    </recommendedName>
</protein>
<feature type="region of interest" description="Disordered" evidence="1">
    <location>
        <begin position="248"/>
        <end position="277"/>
    </location>
</feature>
<proteinExistence type="predicted"/>
<dbReference type="EnsemblMetazoa" id="XM_050648350.1">
    <property type="protein sequence ID" value="XP_050504307.1"/>
    <property type="gene ID" value="LOC114331839"/>
</dbReference>
<dbReference type="RefSeq" id="XP_050504307.1">
    <property type="nucleotide sequence ID" value="XM_050648350.1"/>
</dbReference>
<evidence type="ECO:0008006" key="4">
    <source>
        <dbReference type="Google" id="ProtNLM"/>
    </source>
</evidence>
<dbReference type="Proteomes" id="UP001652700">
    <property type="component" value="Unplaced"/>
</dbReference>
<dbReference type="RefSeq" id="XP_050504306.1">
    <property type="nucleotide sequence ID" value="XM_050648349.1"/>
</dbReference>
<organism evidence="2 3">
    <name type="scientific">Diabrotica virgifera virgifera</name>
    <name type="common">western corn rootworm</name>
    <dbReference type="NCBI Taxonomy" id="50390"/>
    <lineage>
        <taxon>Eukaryota</taxon>
        <taxon>Metazoa</taxon>
        <taxon>Ecdysozoa</taxon>
        <taxon>Arthropoda</taxon>
        <taxon>Hexapoda</taxon>
        <taxon>Insecta</taxon>
        <taxon>Pterygota</taxon>
        <taxon>Neoptera</taxon>
        <taxon>Endopterygota</taxon>
        <taxon>Coleoptera</taxon>
        <taxon>Polyphaga</taxon>
        <taxon>Cucujiformia</taxon>
        <taxon>Chrysomeloidea</taxon>
        <taxon>Chrysomelidae</taxon>
        <taxon>Galerucinae</taxon>
        <taxon>Diabroticina</taxon>
        <taxon>Diabroticites</taxon>
        <taxon>Diabrotica</taxon>
    </lineage>
</organism>
<dbReference type="InterPro" id="IPR021917">
    <property type="entry name" value="Unchr_Zn-peptidase-like"/>
</dbReference>
<sequence>MENLVFRPPEPLSLDGNVSANWKKFWQKFEIYLEASGLAEKTEKKKVACYLSLVGDDGLELYNTFTIEGDLTLEKLKDKFDAYCAPKKNVIFERFLFNSVVQKEGQSFDSFVTELRKAIKTTEYLDQDNMLRDRIVMGIFEKGTQERLLRETSLTLQKTINICRASETSKNLSKEMQEVVQLNVVKKIDRKPSKQADSGSGSSNSSGNRESCRFCGYSHPPRKCPAYNKTCAKCQGRHHFANVCKSKGKLGSDEASGSKRRVHHVEEHEQTDSEGEEFYVSSLGRHVGAVHEGSNRMWTEELQVNERKIKFKLDTGAETMNNHNIKILNFSNLDAVTYPIIKIIGRVQYSASLSCQNQKDKNVYLSQNNNNTVLISTSLINDKFKFLVELTQGKNQINIKYCCENVSTVLEYFPVLSETAVIPLYVICEDHDGCFQAPPWENNTIESACKRINLGLRLLQCVAAEKLYEHGLGRKTFFLSGECQVFRSQISCLEARNMTQMQLWENIGREIMKSSLGSENKKYLAFLSCTKYYGEKYKEGVTNTHEDLMEITKGYVALGGGGLALFGTACLYTWPEYFEEIILRFEDNNLVDRTQFLDDSCYRGTLGACFSTTLGSVLHELFHTFDLGHTEEGIMGRGFDNIYKVFTNFDVPNQTIEAGFETQRAFQDKIEFKEEFEPDSLLERLKNENKKKEFTVIKKFEEIDDTVLGRSCAVILCYHRWFNQTVSKQSSLLTFDPFNKLIKSTAGVRVVEIRSVEKELVLHSWVFDGRILKFSFQIPQDILKGTNSSSCIVFVEDTIGCILKEEFSV</sequence>
<dbReference type="Pfam" id="PF12044">
    <property type="entry name" value="Metallopep"/>
    <property type="match status" value="1"/>
</dbReference>
<accession>A0ABM5K289</accession>
<dbReference type="InterPro" id="IPR053002">
    <property type="entry name" value="Metalloproteinase_M10B"/>
</dbReference>